<comment type="similarity">
    <text evidence="2">Belongs to the protein-tyrosine phosphatase family. Non-receptor class myotubularin subfamily.</text>
</comment>
<comment type="caution">
    <text evidence="17">The sequence shown here is derived from an EMBL/GenBank/DDBJ whole genome shotgun (WGS) entry which is preliminary data.</text>
</comment>
<evidence type="ECO:0000256" key="12">
    <source>
        <dbReference type="PIRSR" id="PIRSR630564-2"/>
    </source>
</evidence>
<dbReference type="GO" id="GO:0016020">
    <property type="term" value="C:membrane"/>
    <property type="evidence" value="ECO:0007669"/>
    <property type="project" value="UniProtKB-SubCell"/>
</dbReference>
<keyword evidence="4" id="KW-0479">Metal-binding</keyword>
<dbReference type="InterPro" id="IPR010569">
    <property type="entry name" value="Myotubularin-like_Pase_dom"/>
</dbReference>
<dbReference type="PROSITE" id="PS51339">
    <property type="entry name" value="PPASE_MYOTUBULARIN"/>
    <property type="match status" value="1"/>
</dbReference>
<evidence type="ECO:0000313" key="17">
    <source>
        <dbReference type="EMBL" id="KAI6661953.1"/>
    </source>
</evidence>
<dbReference type="PANTHER" id="PTHR10807">
    <property type="entry name" value="MYOTUBULARIN-RELATED"/>
    <property type="match status" value="1"/>
</dbReference>
<evidence type="ECO:0000256" key="2">
    <source>
        <dbReference type="ARBA" id="ARBA00007471"/>
    </source>
</evidence>
<keyword evidence="6" id="KW-0378">Hydrolase</keyword>
<accession>A0AAV7KKU6</accession>
<dbReference type="GO" id="GO:0004438">
    <property type="term" value="F:phosphatidylinositol-3-phosphate phosphatase activity"/>
    <property type="evidence" value="ECO:0007669"/>
    <property type="project" value="TreeGrafter"/>
</dbReference>
<feature type="region of interest" description="Disordered" evidence="14">
    <location>
        <begin position="22"/>
        <end position="52"/>
    </location>
</feature>
<feature type="domain" description="FYVE-type" evidence="15">
    <location>
        <begin position="760"/>
        <end position="820"/>
    </location>
</feature>
<dbReference type="GO" id="GO:0046474">
    <property type="term" value="P:glycerophospholipid biosynthetic process"/>
    <property type="evidence" value="ECO:0007669"/>
    <property type="project" value="UniProtKB-ARBA"/>
</dbReference>
<dbReference type="InterPro" id="IPR000306">
    <property type="entry name" value="Znf_FYVE"/>
</dbReference>
<evidence type="ECO:0000313" key="18">
    <source>
        <dbReference type="Proteomes" id="UP001165289"/>
    </source>
</evidence>
<dbReference type="SUPFAM" id="SSF57903">
    <property type="entry name" value="FYVE/PHD zinc finger"/>
    <property type="match status" value="1"/>
</dbReference>
<dbReference type="GO" id="GO:0052629">
    <property type="term" value="F:phosphatidylinositol-3,5-bisphosphate 3-phosphatase activity"/>
    <property type="evidence" value="ECO:0007669"/>
    <property type="project" value="UniProtKB-EC"/>
</dbReference>
<dbReference type="InterPro" id="IPR017455">
    <property type="entry name" value="Znf_FYVE-rel"/>
</dbReference>
<evidence type="ECO:0000256" key="3">
    <source>
        <dbReference type="ARBA" id="ARBA00012903"/>
    </source>
</evidence>
<proteinExistence type="inferred from homology"/>
<evidence type="ECO:0000259" key="15">
    <source>
        <dbReference type="PROSITE" id="PS50178"/>
    </source>
</evidence>
<evidence type="ECO:0000256" key="1">
    <source>
        <dbReference type="ARBA" id="ARBA00004370"/>
    </source>
</evidence>
<dbReference type="GO" id="GO:0061952">
    <property type="term" value="P:midbody abscission"/>
    <property type="evidence" value="ECO:0007669"/>
    <property type="project" value="UniProtKB-ARBA"/>
</dbReference>
<evidence type="ECO:0000256" key="7">
    <source>
        <dbReference type="ARBA" id="ARBA00022833"/>
    </source>
</evidence>
<evidence type="ECO:0000256" key="14">
    <source>
        <dbReference type="SAM" id="MobiDB-lite"/>
    </source>
</evidence>
<dbReference type="InterPro" id="IPR030564">
    <property type="entry name" value="Myotubularin"/>
</dbReference>
<dbReference type="Gene3D" id="3.30.40.10">
    <property type="entry name" value="Zinc/RING finger domain, C3HC4 (zinc finger)"/>
    <property type="match status" value="1"/>
</dbReference>
<dbReference type="Pfam" id="PF06602">
    <property type="entry name" value="Myotub-related"/>
    <property type="match status" value="1"/>
</dbReference>
<dbReference type="InterPro" id="IPR046978">
    <property type="entry name" value="MTMR4_FYVE"/>
</dbReference>
<evidence type="ECO:0000259" key="16">
    <source>
        <dbReference type="PROSITE" id="PS51339"/>
    </source>
</evidence>
<evidence type="ECO:0000256" key="5">
    <source>
        <dbReference type="ARBA" id="ARBA00022771"/>
    </source>
</evidence>
<dbReference type="SMART" id="SM00064">
    <property type="entry name" value="FYVE"/>
    <property type="match status" value="1"/>
</dbReference>
<evidence type="ECO:0000256" key="11">
    <source>
        <dbReference type="PIRSR" id="PIRSR630564-1"/>
    </source>
</evidence>
<dbReference type="Pfam" id="PF01363">
    <property type="entry name" value="FYVE"/>
    <property type="match status" value="1"/>
</dbReference>
<dbReference type="GO" id="GO:0008270">
    <property type="term" value="F:zinc ion binding"/>
    <property type="evidence" value="ECO:0007669"/>
    <property type="project" value="UniProtKB-KW"/>
</dbReference>
<evidence type="ECO:0000256" key="8">
    <source>
        <dbReference type="ARBA" id="ARBA00023098"/>
    </source>
</evidence>
<feature type="binding site" evidence="12">
    <location>
        <begin position="395"/>
        <end position="396"/>
    </location>
    <ligand>
        <name>substrate</name>
    </ligand>
</feature>
<dbReference type="GO" id="GO:0019903">
    <property type="term" value="F:protein phosphatase binding"/>
    <property type="evidence" value="ECO:0007669"/>
    <property type="project" value="TreeGrafter"/>
</dbReference>
<dbReference type="GO" id="GO:0046856">
    <property type="term" value="P:phosphatidylinositol dephosphorylation"/>
    <property type="evidence" value="ECO:0007669"/>
    <property type="project" value="UniProtKB-ARBA"/>
</dbReference>
<sequence length="831" mass="94802">MDFFQQKKTSALRPYPSLEMYKNGTIQSESTSGLDMDESYQEDKPTISTPKFRDAKEGTFTHMLTGNLHPEPKPYYDGVERRIPFSKLQGEHELYLGKSNDDLVCVTNFRLFILRHDAFLNLPLTMIESMDKQENNQMLFTTKDGRSTFYKFSDNETLLRWYERIVQGITGVFTDSKGQKPEERAPLFAYYFWSGWQDTCLKEKLESPTEPVSPPFKCVGNEAKKWLEDDIIRQGITTGSIGWRVSNVNKNYGVCDSYPELIVVPRPISNDVIKEAAGFRSFRRFPAVSWRHPENGSVLCRSAQPHVGFFNWRNLSDEKIMCAISLCTLNDRRQIAENTGREESPLAEGSNTAAPRLCVVDCRSYTAAIGNKVKGGGTEYTEYYDCDIEYLNLPNIHIIRKSFYSLTTLLHSLDTSSWLSSLDSTKWLSHLSCLLKAAVSVTHLIHVKQRPVLVHCSDGWDRTSQIVALSELLLDPYYRTIPGFRVVVEREFLSFGHKFADRNGNIPLTTFPPDEGERCPIFLQFLDCVHQMIKQFPIAFEFNTSFLIKLAQHTFSSLFGTFLFNCDRERHDNFTHTQTFSVWSLLDTNKQEFFNSFYKSEYQEVLFPACHVSKMSLFSELYTAPLFTTFNKKPCGISPDFIRDIIPFSLPISQLNIEMTVFATNRKPEGNSPPPLPEKVNSIEADGLPPIRDELQECINNLSKQLGRGGAAHSAPTFNGHTPYGHDVTQVPNVTGVVGEERGWQVVRKSDSDFTLWVPDHAATHCSKCQASFWLASRKHHCRKCGRVFCGKCSNFYIPVPDENLHESVRVCANCFDRLDGHMNFKSPDIP</sequence>
<dbReference type="CDD" id="cd15733">
    <property type="entry name" value="FYVE_MTMR4"/>
    <property type="match status" value="1"/>
</dbReference>
<dbReference type="PROSITE" id="PS50178">
    <property type="entry name" value="ZF_FYVE"/>
    <property type="match status" value="1"/>
</dbReference>
<keyword evidence="5 13" id="KW-0863">Zinc-finger</keyword>
<keyword evidence="8" id="KW-0443">Lipid metabolism</keyword>
<dbReference type="InterPro" id="IPR013083">
    <property type="entry name" value="Znf_RING/FYVE/PHD"/>
</dbReference>
<dbReference type="Proteomes" id="UP001165289">
    <property type="component" value="Unassembled WGS sequence"/>
</dbReference>
<evidence type="ECO:0000256" key="9">
    <source>
        <dbReference type="ARBA" id="ARBA00023136"/>
    </source>
</evidence>
<feature type="domain" description="Myotubularin phosphatase" evidence="16">
    <location>
        <begin position="221"/>
        <end position="622"/>
    </location>
</feature>
<dbReference type="EMBL" id="JAKMXF010000003">
    <property type="protein sequence ID" value="KAI6661953.1"/>
    <property type="molecule type" value="Genomic_DNA"/>
</dbReference>
<keyword evidence="18" id="KW-1185">Reference proteome</keyword>
<dbReference type="GO" id="GO:0010506">
    <property type="term" value="P:regulation of autophagy"/>
    <property type="evidence" value="ECO:0007669"/>
    <property type="project" value="TreeGrafter"/>
</dbReference>
<feature type="binding site" evidence="12">
    <location>
        <begin position="371"/>
        <end position="374"/>
    </location>
    <ligand>
        <name>substrate</name>
    </ligand>
</feature>
<keyword evidence="7" id="KW-0862">Zinc</keyword>
<keyword evidence="9" id="KW-0472">Membrane</keyword>
<dbReference type="GO" id="GO:0005829">
    <property type="term" value="C:cytosol"/>
    <property type="evidence" value="ECO:0007669"/>
    <property type="project" value="UniProtKB-ARBA"/>
</dbReference>
<feature type="compositionally biased region" description="Polar residues" evidence="14">
    <location>
        <begin position="24"/>
        <end position="33"/>
    </location>
</feature>
<comment type="subcellular location">
    <subcellularLocation>
        <location evidence="1">Membrane</location>
    </subcellularLocation>
</comment>
<evidence type="ECO:0000256" key="4">
    <source>
        <dbReference type="ARBA" id="ARBA00022723"/>
    </source>
</evidence>
<dbReference type="InterPro" id="IPR016130">
    <property type="entry name" value="Tyr_Pase_AS"/>
</dbReference>
<gene>
    <name evidence="17" type="ORF">LOD99_9721</name>
</gene>
<feature type="binding site" evidence="12">
    <location>
        <begin position="456"/>
        <end position="462"/>
    </location>
    <ligand>
        <name>substrate</name>
    </ligand>
</feature>
<protein>
    <recommendedName>
        <fullName evidence="3">phosphatidylinositol-3,5-bisphosphate 3-phosphatase</fullName>
        <ecNumber evidence="3">3.1.3.95</ecNumber>
    </recommendedName>
    <alternativeName>
        <fullName evidence="10">Phosphatidylinositol-3,5-bisphosphate 3-phosphatase</fullName>
    </alternativeName>
</protein>
<dbReference type="InterPro" id="IPR003595">
    <property type="entry name" value="Tyr_Pase_cat"/>
</dbReference>
<organism evidence="17 18">
    <name type="scientific">Oopsacas minuta</name>
    <dbReference type="NCBI Taxonomy" id="111878"/>
    <lineage>
        <taxon>Eukaryota</taxon>
        <taxon>Metazoa</taxon>
        <taxon>Porifera</taxon>
        <taxon>Hexactinellida</taxon>
        <taxon>Hexasterophora</taxon>
        <taxon>Lyssacinosida</taxon>
        <taxon>Leucopsacidae</taxon>
        <taxon>Oopsacas</taxon>
    </lineage>
</organism>
<dbReference type="FunFam" id="3.30.40.10:FF:000073">
    <property type="entry name" value="myotubularin-related protein 4 isoform X2"/>
    <property type="match status" value="1"/>
</dbReference>
<feature type="compositionally biased region" description="Basic and acidic residues" evidence="14">
    <location>
        <begin position="41"/>
        <end position="52"/>
    </location>
</feature>
<dbReference type="InterPro" id="IPR011011">
    <property type="entry name" value="Znf_FYVE_PHD"/>
</dbReference>
<name>A0AAV7KKU6_9METZ</name>
<feature type="active site" description="Phosphocysteine intermediate" evidence="11">
    <location>
        <position position="456"/>
    </location>
</feature>
<evidence type="ECO:0000256" key="6">
    <source>
        <dbReference type="ARBA" id="ARBA00022801"/>
    </source>
</evidence>
<dbReference type="GO" id="GO:0060090">
    <property type="term" value="F:molecular adaptor activity"/>
    <property type="evidence" value="ECO:0007669"/>
    <property type="project" value="UniProtKB-ARBA"/>
</dbReference>
<dbReference type="PANTHER" id="PTHR10807:SF75">
    <property type="entry name" value="PHOSPHATIDYLINOSITOL-3-PHOSPHATE PHOSPHATASE"/>
    <property type="match status" value="1"/>
</dbReference>
<dbReference type="InterPro" id="IPR029021">
    <property type="entry name" value="Prot-tyrosine_phosphatase-like"/>
</dbReference>
<dbReference type="EC" id="3.1.3.95" evidence="3"/>
<evidence type="ECO:0000256" key="13">
    <source>
        <dbReference type="PROSITE-ProRule" id="PRU00091"/>
    </source>
</evidence>
<dbReference type="PROSITE" id="PS00383">
    <property type="entry name" value="TYR_PHOSPHATASE_1"/>
    <property type="match status" value="1"/>
</dbReference>
<reference evidence="17 18" key="1">
    <citation type="journal article" date="2023" name="BMC Biol.">
        <title>The compact genome of the sponge Oopsacas minuta (Hexactinellida) is lacking key metazoan core genes.</title>
        <authorList>
            <person name="Santini S."/>
            <person name="Schenkelaars Q."/>
            <person name="Jourda C."/>
            <person name="Duchesne M."/>
            <person name="Belahbib H."/>
            <person name="Rocher C."/>
            <person name="Selva M."/>
            <person name="Riesgo A."/>
            <person name="Vervoort M."/>
            <person name="Leys S.P."/>
            <person name="Kodjabachian L."/>
            <person name="Le Bivic A."/>
            <person name="Borchiellini C."/>
            <person name="Claverie J.M."/>
            <person name="Renard E."/>
        </authorList>
    </citation>
    <scope>NUCLEOTIDE SEQUENCE [LARGE SCALE GENOMIC DNA]</scope>
    <source>
        <strain evidence="17">SPO-2</strain>
    </source>
</reference>
<dbReference type="SUPFAM" id="SSF52799">
    <property type="entry name" value="(Phosphotyrosine protein) phosphatases II"/>
    <property type="match status" value="1"/>
</dbReference>
<dbReference type="GO" id="GO:0004721">
    <property type="term" value="F:phosphoprotein phosphatase activity"/>
    <property type="evidence" value="ECO:0007669"/>
    <property type="project" value="UniProtKB-ARBA"/>
</dbReference>
<dbReference type="AlphaFoldDB" id="A0AAV7KKU6"/>
<dbReference type="SMART" id="SM00404">
    <property type="entry name" value="PTPc_motif"/>
    <property type="match status" value="1"/>
</dbReference>
<evidence type="ECO:0000256" key="10">
    <source>
        <dbReference type="ARBA" id="ARBA00032571"/>
    </source>
</evidence>